<reference evidence="2 3" key="2">
    <citation type="submission" date="2024-07" db="EMBL/GenBank/DDBJ databases">
        <authorList>
            <person name="Akdeniz Z."/>
        </authorList>
    </citation>
    <scope>NUCLEOTIDE SEQUENCE [LARGE SCALE GENOMIC DNA]</scope>
</reference>
<dbReference type="Proteomes" id="UP001642409">
    <property type="component" value="Unassembled WGS sequence"/>
</dbReference>
<protein>
    <submittedName>
        <fullName evidence="2">Hypothetical_protein</fullName>
    </submittedName>
</protein>
<gene>
    <name evidence="1" type="ORF">HINF_LOCUS16018</name>
    <name evidence="2" type="ORF">HINF_LOCUS78230</name>
</gene>
<reference evidence="1" key="1">
    <citation type="submission" date="2023-06" db="EMBL/GenBank/DDBJ databases">
        <authorList>
            <person name="Kurt Z."/>
        </authorList>
    </citation>
    <scope>NUCLEOTIDE SEQUENCE</scope>
</reference>
<organism evidence="1">
    <name type="scientific">Hexamita inflata</name>
    <dbReference type="NCBI Taxonomy" id="28002"/>
    <lineage>
        <taxon>Eukaryota</taxon>
        <taxon>Metamonada</taxon>
        <taxon>Diplomonadida</taxon>
        <taxon>Hexamitidae</taxon>
        <taxon>Hexamitinae</taxon>
        <taxon>Hexamita</taxon>
    </lineage>
</organism>
<sequence length="285" mass="33790">MQLQVNSIHLTLQISAFNPRFSWIQVNQHLERGFGTHCKIIELNDSITKLFCSYQKENTCWFILLRCRQRTMLQKYDIYLWYNNKVCMRPYAIDSKQCRARYESGVSATFVGQTNNASNILALRKTFFHMNIALKPKFGAYNQFCARSENNGQFQGTYMTYDTFSQRIYDLGKYIQAQPTNETINCWFRTRHAFSPYNTEFSHFPVQKRMNLFIVPYTAFRCFQQVHQTYFLNNAENKTSKCIVWQDFIQHFLLSSVCSFSSQTLFGSSAFIFLIEQYIMTLYSY</sequence>
<dbReference type="EMBL" id="CATOUU010000393">
    <property type="protein sequence ID" value="CAI9928373.1"/>
    <property type="molecule type" value="Genomic_DNA"/>
</dbReference>
<dbReference type="EMBL" id="CAXDID020000822">
    <property type="protein sequence ID" value="CAL6114727.1"/>
    <property type="molecule type" value="Genomic_DNA"/>
</dbReference>
<evidence type="ECO:0000313" key="1">
    <source>
        <dbReference type="EMBL" id="CAI9928373.1"/>
    </source>
</evidence>
<dbReference type="AlphaFoldDB" id="A0AA86NYG7"/>
<keyword evidence="3" id="KW-1185">Reference proteome</keyword>
<evidence type="ECO:0000313" key="2">
    <source>
        <dbReference type="EMBL" id="CAL6114727.1"/>
    </source>
</evidence>
<comment type="caution">
    <text evidence="1">The sequence shown here is derived from an EMBL/GenBank/DDBJ whole genome shotgun (WGS) entry which is preliminary data.</text>
</comment>
<proteinExistence type="predicted"/>
<evidence type="ECO:0000313" key="3">
    <source>
        <dbReference type="Proteomes" id="UP001642409"/>
    </source>
</evidence>
<accession>A0AA86NYG7</accession>
<name>A0AA86NYG7_9EUKA</name>